<evidence type="ECO:0000313" key="2">
    <source>
        <dbReference type="Proteomes" id="UP001500897"/>
    </source>
</evidence>
<accession>A0ABN2YD43</accession>
<sequence length="135" mass="14694">MPVPTASAYQLADAIRLFARSLLRHNPTTDGPVDHGEIAAVLHLAFDSMHAALESAAIHAGGPLNLPPASAWDRAMHDALNLRDHLGYAIPDGFDWDRTERWPGQPGGAYDVVAQRLNRLRTLRRTGSSPVTGRE</sequence>
<proteinExistence type="predicted"/>
<reference evidence="2" key="1">
    <citation type="journal article" date="2019" name="Int. J. Syst. Evol. Microbiol.">
        <title>The Global Catalogue of Microorganisms (GCM) 10K type strain sequencing project: providing services to taxonomists for standard genome sequencing and annotation.</title>
        <authorList>
            <consortium name="The Broad Institute Genomics Platform"/>
            <consortium name="The Broad Institute Genome Sequencing Center for Infectious Disease"/>
            <person name="Wu L."/>
            <person name="Ma J."/>
        </authorList>
    </citation>
    <scope>NUCLEOTIDE SEQUENCE [LARGE SCALE GENOMIC DNA]</scope>
    <source>
        <strain evidence="2">JCM 14559</strain>
    </source>
</reference>
<organism evidence="1 2">
    <name type="scientific">Kitasatospora saccharophila</name>
    <dbReference type="NCBI Taxonomy" id="407973"/>
    <lineage>
        <taxon>Bacteria</taxon>
        <taxon>Bacillati</taxon>
        <taxon>Actinomycetota</taxon>
        <taxon>Actinomycetes</taxon>
        <taxon>Kitasatosporales</taxon>
        <taxon>Streptomycetaceae</taxon>
        <taxon>Kitasatospora</taxon>
    </lineage>
</organism>
<comment type="caution">
    <text evidence="1">The sequence shown here is derived from an EMBL/GenBank/DDBJ whole genome shotgun (WGS) entry which is preliminary data.</text>
</comment>
<protein>
    <submittedName>
        <fullName evidence="1">Uncharacterized protein</fullName>
    </submittedName>
</protein>
<gene>
    <name evidence="1" type="ORF">GCM10009759_77190</name>
</gene>
<keyword evidence="2" id="KW-1185">Reference proteome</keyword>
<name>A0ABN2YD43_9ACTN</name>
<evidence type="ECO:0000313" key="1">
    <source>
        <dbReference type="EMBL" id="GAA2125221.1"/>
    </source>
</evidence>
<dbReference type="Proteomes" id="UP001500897">
    <property type="component" value="Unassembled WGS sequence"/>
</dbReference>
<dbReference type="EMBL" id="BAAANS010000108">
    <property type="protein sequence ID" value="GAA2125221.1"/>
    <property type="molecule type" value="Genomic_DNA"/>
</dbReference>